<evidence type="ECO:0000256" key="2">
    <source>
        <dbReference type="ARBA" id="ARBA00022730"/>
    </source>
</evidence>
<dbReference type="HAMAP" id="MF_00500">
    <property type="entry name" value="Ribosomal_bS20"/>
    <property type="match status" value="1"/>
</dbReference>
<comment type="function">
    <text evidence="6">Binds directly to 16S ribosomal RNA.</text>
</comment>
<dbReference type="NCBIfam" id="TIGR00029">
    <property type="entry name" value="S20"/>
    <property type="match status" value="1"/>
</dbReference>
<dbReference type="Pfam" id="PF01649">
    <property type="entry name" value="Ribosomal_S20p"/>
    <property type="match status" value="1"/>
</dbReference>
<keyword evidence="2 6" id="KW-0699">rRNA-binding</keyword>
<evidence type="ECO:0000256" key="3">
    <source>
        <dbReference type="ARBA" id="ARBA00022884"/>
    </source>
</evidence>
<dbReference type="RefSeq" id="YP_009315346.1">
    <property type="nucleotide sequence ID" value="NC_031666.1"/>
</dbReference>
<comment type="similarity">
    <text evidence="1 6">Belongs to the bacterial ribosomal protein bS20 family.</text>
</comment>
<keyword evidence="4 6" id="KW-0689">Ribosomal protein</keyword>
<dbReference type="Gene3D" id="1.20.58.110">
    <property type="entry name" value="Ribosomal protein S20"/>
    <property type="match status" value="1"/>
</dbReference>
<evidence type="ECO:0000256" key="5">
    <source>
        <dbReference type="ARBA" id="ARBA00023274"/>
    </source>
</evidence>
<dbReference type="InterPro" id="IPR036510">
    <property type="entry name" value="Ribosomal_bS20_sf"/>
</dbReference>
<accession>A0A1G4NYM3</accession>
<keyword evidence="7" id="KW-0150">Chloroplast</keyword>
<dbReference type="EMBL" id="LT622875">
    <property type="protein sequence ID" value="SCW23801.1"/>
    <property type="molecule type" value="Genomic_DNA"/>
</dbReference>
<reference evidence="7" key="1">
    <citation type="submission" date="2016-10" db="EMBL/GenBank/DDBJ databases">
        <title>Chloroplast genomes as a tool to resolve red algal phylogenies: a case study in the Nemaliales.</title>
        <authorList>
            <person name="Costa J.F."/>
            <person name="Lin S.M."/>
            <person name="Macaya E.C."/>
            <person name="Fernandez-Garcia C."/>
            <person name="Verbruggen H."/>
        </authorList>
    </citation>
    <scope>NUCLEOTIDE SEQUENCE</scope>
    <source>
        <strain evidence="7">J.0255</strain>
    </source>
</reference>
<evidence type="ECO:0000313" key="7">
    <source>
        <dbReference type="EMBL" id="SCW23801.1"/>
    </source>
</evidence>
<evidence type="ECO:0000256" key="1">
    <source>
        <dbReference type="ARBA" id="ARBA00007634"/>
    </source>
</evidence>
<evidence type="ECO:0000256" key="6">
    <source>
        <dbReference type="HAMAP-Rule" id="MF_00500"/>
    </source>
</evidence>
<dbReference type="GO" id="GO:0009507">
    <property type="term" value="C:chloroplast"/>
    <property type="evidence" value="ECO:0007669"/>
    <property type="project" value="UniProtKB-SubCell"/>
</dbReference>
<comment type="subcellular location">
    <subcellularLocation>
        <location evidence="6">Plastid</location>
        <location evidence="6">Chloroplast</location>
    </subcellularLocation>
</comment>
<keyword evidence="3 6" id="KW-0694">RNA-binding</keyword>
<dbReference type="AlphaFoldDB" id="A0A1G4NYM3"/>
<dbReference type="GO" id="GO:0006412">
    <property type="term" value="P:translation"/>
    <property type="evidence" value="ECO:0007669"/>
    <property type="project" value="UniProtKB-UniRule"/>
</dbReference>
<sequence length="86" mass="9704">MAKNASVLKSISINRRNRLQSKVYKSTIKTLTKKLLLEIENANKTESQATLSILYSHIDKAVKKGVIHKNNAARRKSSLSKKLLKI</sequence>
<dbReference type="GeneID" id="29998046"/>
<dbReference type="GO" id="GO:0015935">
    <property type="term" value="C:small ribosomal subunit"/>
    <property type="evidence" value="ECO:0007669"/>
    <property type="project" value="TreeGrafter"/>
</dbReference>
<organism evidence="7">
    <name type="scientific">Yamadaella caenomyce</name>
    <dbReference type="NCBI Taxonomy" id="259029"/>
    <lineage>
        <taxon>Eukaryota</taxon>
        <taxon>Rhodophyta</taxon>
        <taxon>Florideophyceae</taxon>
        <taxon>Nemaliophycidae</taxon>
        <taxon>Nemaliales</taxon>
        <taxon>Liagoraceae</taxon>
        <taxon>Yamadaella</taxon>
    </lineage>
</organism>
<protein>
    <recommendedName>
        <fullName evidence="6">Small ribosomal subunit protein bS20c</fullName>
    </recommendedName>
</protein>
<keyword evidence="5 6" id="KW-0687">Ribonucleoprotein</keyword>
<dbReference type="PANTHER" id="PTHR33398:SF1">
    <property type="entry name" value="SMALL RIBOSOMAL SUBUNIT PROTEIN BS20C"/>
    <property type="match status" value="1"/>
</dbReference>
<reference evidence="7" key="2">
    <citation type="submission" date="2016-10" db="EMBL/GenBank/DDBJ databases">
        <authorList>
            <person name="de Groot N.N."/>
        </authorList>
    </citation>
    <scope>NUCLEOTIDE SEQUENCE</scope>
    <source>
        <strain evidence="7">J.0255</strain>
    </source>
</reference>
<proteinExistence type="inferred from homology"/>
<dbReference type="GO" id="GO:0003735">
    <property type="term" value="F:structural constituent of ribosome"/>
    <property type="evidence" value="ECO:0007669"/>
    <property type="project" value="InterPro"/>
</dbReference>
<evidence type="ECO:0000256" key="4">
    <source>
        <dbReference type="ARBA" id="ARBA00022980"/>
    </source>
</evidence>
<name>A0A1G4NYM3_9FLOR</name>
<dbReference type="InterPro" id="IPR002583">
    <property type="entry name" value="Ribosomal_bS20"/>
</dbReference>
<dbReference type="GO" id="GO:0070181">
    <property type="term" value="F:small ribosomal subunit rRNA binding"/>
    <property type="evidence" value="ECO:0007669"/>
    <property type="project" value="TreeGrafter"/>
</dbReference>
<dbReference type="PANTHER" id="PTHR33398">
    <property type="entry name" value="30S RIBOSOMAL PROTEIN S20"/>
    <property type="match status" value="1"/>
</dbReference>
<dbReference type="SUPFAM" id="SSF46992">
    <property type="entry name" value="Ribosomal protein S20"/>
    <property type="match status" value="1"/>
</dbReference>
<gene>
    <name evidence="6 7" type="primary">rps20</name>
    <name evidence="7" type="ORF">J0255_122</name>
</gene>
<keyword evidence="7" id="KW-0934">Plastid</keyword>
<geneLocation type="chloroplast" evidence="7"/>